<reference evidence="11" key="2">
    <citation type="submission" date="2015-07" db="EMBL/GenBank/DDBJ databases">
        <title>Contrasting host-pathogen interactions and genome evolution in two generalist and specialist microsporidian pathogens of mosquitoes.</title>
        <authorList>
            <consortium name="The Broad Institute Genomics Platform"/>
            <consortium name="The Broad Institute Genome Sequencing Center for Infectious Disease"/>
            <person name="Cuomo C.A."/>
            <person name="Sanscrainte N.D."/>
            <person name="Goldberg J.M."/>
            <person name="Heiman D."/>
            <person name="Young S."/>
            <person name="Zeng Q."/>
            <person name="Becnel J.J."/>
            <person name="Birren B.W."/>
        </authorList>
    </citation>
    <scope>NUCLEOTIDE SEQUENCE [LARGE SCALE GENOMIC DNA]</scope>
    <source>
        <strain evidence="11">USNM 41457</strain>
    </source>
</reference>
<feature type="transmembrane region" description="Helical" evidence="8">
    <location>
        <begin position="379"/>
        <end position="400"/>
    </location>
</feature>
<dbReference type="SMART" id="SM00382">
    <property type="entry name" value="AAA"/>
    <property type="match status" value="1"/>
</dbReference>
<name>J9DNF8_EDHAE</name>
<keyword evidence="11" id="KW-1185">Reference proteome</keyword>
<evidence type="ECO:0000256" key="3">
    <source>
        <dbReference type="ARBA" id="ARBA00022692"/>
    </source>
</evidence>
<dbReference type="AlphaFoldDB" id="J9DNF8"/>
<gene>
    <name evidence="10" type="ORF">EDEG_02692</name>
</gene>
<dbReference type="Gene3D" id="3.40.50.300">
    <property type="entry name" value="P-loop containing nucleotide triphosphate hydrolases"/>
    <property type="match status" value="1"/>
</dbReference>
<dbReference type="InterPro" id="IPR050352">
    <property type="entry name" value="ABCG_transporters"/>
</dbReference>
<proteinExistence type="predicted"/>
<evidence type="ECO:0000256" key="6">
    <source>
        <dbReference type="ARBA" id="ARBA00022989"/>
    </source>
</evidence>
<keyword evidence="3 8" id="KW-0812">Transmembrane</keyword>
<feature type="transmembrane region" description="Helical" evidence="8">
    <location>
        <begin position="332"/>
        <end position="352"/>
    </location>
</feature>
<keyword evidence="7 8" id="KW-0472">Membrane</keyword>
<evidence type="ECO:0000256" key="8">
    <source>
        <dbReference type="SAM" id="Phobius"/>
    </source>
</evidence>
<dbReference type="GO" id="GO:0042626">
    <property type="term" value="F:ATPase-coupled transmembrane transporter activity"/>
    <property type="evidence" value="ECO:0007669"/>
    <property type="project" value="TreeGrafter"/>
</dbReference>
<dbReference type="HOGENOM" id="CLU_443447_0_0_1"/>
<keyword evidence="5" id="KW-0067">ATP-binding</keyword>
<keyword evidence="6 8" id="KW-1133">Transmembrane helix</keyword>
<dbReference type="Proteomes" id="UP000003163">
    <property type="component" value="Unassembled WGS sequence"/>
</dbReference>
<evidence type="ECO:0000256" key="2">
    <source>
        <dbReference type="ARBA" id="ARBA00022448"/>
    </source>
</evidence>
<dbReference type="InterPro" id="IPR027417">
    <property type="entry name" value="P-loop_NTPase"/>
</dbReference>
<evidence type="ECO:0000256" key="1">
    <source>
        <dbReference type="ARBA" id="ARBA00004141"/>
    </source>
</evidence>
<protein>
    <recommendedName>
        <fullName evidence="9">ABC transporter domain-containing protein</fullName>
    </recommendedName>
</protein>
<dbReference type="InterPro" id="IPR003439">
    <property type="entry name" value="ABC_transporter-like_ATP-bd"/>
</dbReference>
<dbReference type="InParanoid" id="J9DNF8"/>
<dbReference type="InterPro" id="IPR017871">
    <property type="entry name" value="ABC_transporter-like_CS"/>
</dbReference>
<evidence type="ECO:0000256" key="4">
    <source>
        <dbReference type="ARBA" id="ARBA00022741"/>
    </source>
</evidence>
<dbReference type="InterPro" id="IPR003593">
    <property type="entry name" value="AAA+_ATPase"/>
</dbReference>
<evidence type="ECO:0000256" key="7">
    <source>
        <dbReference type="ARBA" id="ARBA00023136"/>
    </source>
</evidence>
<comment type="subcellular location">
    <subcellularLocation>
        <location evidence="1">Membrane</location>
        <topology evidence="1">Multi-pass membrane protein</topology>
    </subcellularLocation>
</comment>
<organism evidence="10 11">
    <name type="scientific">Edhazardia aedis (strain USNM 41457)</name>
    <name type="common">Microsporidian parasite</name>
    <dbReference type="NCBI Taxonomy" id="1003232"/>
    <lineage>
        <taxon>Eukaryota</taxon>
        <taxon>Fungi</taxon>
        <taxon>Fungi incertae sedis</taxon>
        <taxon>Microsporidia</taxon>
        <taxon>Edhazardia</taxon>
    </lineage>
</organism>
<dbReference type="SUPFAM" id="SSF52540">
    <property type="entry name" value="P-loop containing nucleoside triphosphate hydrolases"/>
    <property type="match status" value="1"/>
</dbReference>
<sequence length="607" mass="68951">MGIVVENLTVRVFIKKKWVTILNNVSGKIPKGKMTALLGESGSGKTTFLNVLSGIACSSKNFKVRGKITVNGKPRDPKKWFEQFGYIRQQDYFIEGETVSDCIKSNTKLIYKTDNTEFINSTCEKYLRMLNIESIKDSPIKVISGGQKKRLSIALVLLKKPDILLLDEPFTGLDFVNSLNFANILEHLSSTTETTMIVSIHNGPRKVLEKFQAFIYLNNADPVFIGEIQELVETYKKIGCELPKDMIHIEHIQTLTLTECQFFDVTGGAELLMQFKDLYRKETKHITGGLDKMICSRHVIDLKPSIIQIKVFIERRIKLTFCRGPKHYIMKILPLTFFLLIFASCGLIKVLVKYGGIDDVIVTHLGPIDDLLQILDDNFVLLMFLFLNNMLLGNLFGIMFAEKDVVKDEMLMCKYNLVTYSIYASLHAYLYTLFVMCTLCLSCFLIMLGFTKTIIIFLKYIFLVSPVIVLFSLGFALALSTFRAGLGLKTSNQMSILNVFLMLGYISTCDGEARKMLYFILTLVNLVTPFIYTIVFLVDILFVKKQVADKLSVFSIANLVADHGKQAFTFGILDNYKFYIFFSALIGLLLMTGIAIQYKLRLPKYRI</sequence>
<evidence type="ECO:0000256" key="5">
    <source>
        <dbReference type="ARBA" id="ARBA00022840"/>
    </source>
</evidence>
<dbReference type="PANTHER" id="PTHR48041">
    <property type="entry name" value="ABC TRANSPORTER G FAMILY MEMBER 28"/>
    <property type="match status" value="1"/>
</dbReference>
<dbReference type="GO" id="GO:0005524">
    <property type="term" value="F:ATP binding"/>
    <property type="evidence" value="ECO:0007669"/>
    <property type="project" value="UniProtKB-KW"/>
</dbReference>
<dbReference type="GO" id="GO:0016887">
    <property type="term" value="F:ATP hydrolysis activity"/>
    <property type="evidence" value="ECO:0007669"/>
    <property type="project" value="InterPro"/>
</dbReference>
<evidence type="ECO:0000313" key="10">
    <source>
        <dbReference type="EMBL" id="EJW02927.1"/>
    </source>
</evidence>
<dbReference type="VEuPathDB" id="MicrosporidiaDB:EDEG_02692"/>
<feature type="transmembrane region" description="Helical" evidence="8">
    <location>
        <begin position="460"/>
        <end position="479"/>
    </location>
</feature>
<dbReference type="PROSITE" id="PS50893">
    <property type="entry name" value="ABC_TRANSPORTER_2"/>
    <property type="match status" value="1"/>
</dbReference>
<keyword evidence="2" id="KW-0813">Transport</keyword>
<feature type="transmembrane region" description="Helical" evidence="8">
    <location>
        <begin position="420"/>
        <end position="448"/>
    </location>
</feature>
<dbReference type="STRING" id="1003232.J9DNF8"/>
<evidence type="ECO:0000313" key="11">
    <source>
        <dbReference type="Proteomes" id="UP000003163"/>
    </source>
</evidence>
<dbReference type="EMBL" id="AFBI03000051">
    <property type="protein sequence ID" value="EJW02927.1"/>
    <property type="molecule type" value="Genomic_DNA"/>
</dbReference>
<feature type="transmembrane region" description="Helical" evidence="8">
    <location>
        <begin position="516"/>
        <end position="543"/>
    </location>
</feature>
<dbReference type="PROSITE" id="PS00211">
    <property type="entry name" value="ABC_TRANSPORTER_1"/>
    <property type="match status" value="1"/>
</dbReference>
<reference evidence="10 11" key="1">
    <citation type="submission" date="2011-08" db="EMBL/GenBank/DDBJ databases">
        <authorList>
            <person name="Liu Z.J."/>
            <person name="Shi F.L."/>
            <person name="Lu J.Q."/>
            <person name="Li M."/>
            <person name="Wang Z.L."/>
        </authorList>
    </citation>
    <scope>NUCLEOTIDE SEQUENCE [LARGE SCALE GENOMIC DNA]</scope>
    <source>
        <strain evidence="10 11">USNM 41457</strain>
    </source>
</reference>
<accession>J9DNF8</accession>
<dbReference type="PANTHER" id="PTHR48041:SF139">
    <property type="entry name" value="PROTEIN SCARLET"/>
    <property type="match status" value="1"/>
</dbReference>
<dbReference type="GO" id="GO:0016020">
    <property type="term" value="C:membrane"/>
    <property type="evidence" value="ECO:0007669"/>
    <property type="project" value="UniProtKB-SubCell"/>
</dbReference>
<feature type="domain" description="ABC transporter" evidence="9">
    <location>
        <begin position="3"/>
        <end position="244"/>
    </location>
</feature>
<keyword evidence="4" id="KW-0547">Nucleotide-binding</keyword>
<comment type="caution">
    <text evidence="10">The sequence shown here is derived from an EMBL/GenBank/DDBJ whole genome shotgun (WGS) entry which is preliminary data.</text>
</comment>
<feature type="transmembrane region" description="Helical" evidence="8">
    <location>
        <begin position="578"/>
        <end position="598"/>
    </location>
</feature>
<dbReference type="OrthoDB" id="2196280at2759"/>
<dbReference type="Pfam" id="PF00005">
    <property type="entry name" value="ABC_tran"/>
    <property type="match status" value="1"/>
</dbReference>
<feature type="transmembrane region" description="Helical" evidence="8">
    <location>
        <begin position="491"/>
        <end position="509"/>
    </location>
</feature>
<evidence type="ECO:0000259" key="9">
    <source>
        <dbReference type="PROSITE" id="PS50893"/>
    </source>
</evidence>